<evidence type="ECO:0000256" key="8">
    <source>
        <dbReference type="ARBA" id="ARBA00034617"/>
    </source>
</evidence>
<dbReference type="PROSITE" id="PS51192">
    <property type="entry name" value="HELICASE_ATP_BIND_1"/>
    <property type="match status" value="1"/>
</dbReference>
<dbReference type="InterPro" id="IPR001650">
    <property type="entry name" value="Helicase_C-like"/>
</dbReference>
<dbReference type="InterPro" id="IPR000836">
    <property type="entry name" value="PRTase_dom"/>
</dbReference>
<evidence type="ECO:0000256" key="2">
    <source>
        <dbReference type="ARBA" id="ARBA00022741"/>
    </source>
</evidence>
<accession>A0ABR5LJ65</accession>
<keyword evidence="5" id="KW-0067">ATP-binding</keyword>
<evidence type="ECO:0000256" key="4">
    <source>
        <dbReference type="ARBA" id="ARBA00022806"/>
    </source>
</evidence>
<organism evidence="12 13">
    <name type="scientific">Mycobacteroides immunogenum</name>
    <dbReference type="NCBI Taxonomy" id="83262"/>
    <lineage>
        <taxon>Bacteria</taxon>
        <taxon>Bacillati</taxon>
        <taxon>Actinomycetota</taxon>
        <taxon>Actinomycetes</taxon>
        <taxon>Mycobacteriales</taxon>
        <taxon>Mycobacteriaceae</taxon>
        <taxon>Mycobacteroides</taxon>
    </lineage>
</organism>
<dbReference type="RefSeq" id="WP_054429955.1">
    <property type="nucleotide sequence ID" value="NZ_LJFS01000058.1"/>
</dbReference>
<comment type="catalytic activity">
    <reaction evidence="8">
        <text>Couples ATP hydrolysis with the unwinding of duplex DNA by translocating in the 3'-5' direction.</text>
        <dbReference type="EC" id="5.6.2.4"/>
    </reaction>
</comment>
<name>A0ABR5LJ65_9MYCO</name>
<dbReference type="EMBL" id="LJFS01000058">
    <property type="protein sequence ID" value="KPG25078.1"/>
    <property type="molecule type" value="Genomic_DNA"/>
</dbReference>
<dbReference type="PROSITE" id="PS51194">
    <property type="entry name" value="HELICASE_CTER"/>
    <property type="match status" value="1"/>
</dbReference>
<dbReference type="Pfam" id="PF00271">
    <property type="entry name" value="Helicase_C"/>
    <property type="match status" value="1"/>
</dbReference>
<gene>
    <name evidence="12" type="ORF">AN912_27710</name>
</gene>
<dbReference type="PANTHER" id="PTHR13710:SF105">
    <property type="entry name" value="ATP-DEPENDENT DNA HELICASE Q1"/>
    <property type="match status" value="1"/>
</dbReference>
<dbReference type="Proteomes" id="UP000037962">
    <property type="component" value="Unassembled WGS sequence"/>
</dbReference>
<feature type="domain" description="Helicase C-terminal" evidence="11">
    <location>
        <begin position="234"/>
        <end position="388"/>
    </location>
</feature>
<dbReference type="InterPro" id="IPR029057">
    <property type="entry name" value="PRTase-like"/>
</dbReference>
<dbReference type="InterPro" id="IPR014001">
    <property type="entry name" value="Helicase_ATP-bd"/>
</dbReference>
<dbReference type="Gene3D" id="3.40.50.2020">
    <property type="match status" value="1"/>
</dbReference>
<evidence type="ECO:0000256" key="7">
    <source>
        <dbReference type="ARBA" id="ARBA00023235"/>
    </source>
</evidence>
<dbReference type="Pfam" id="PF00270">
    <property type="entry name" value="DEAD"/>
    <property type="match status" value="1"/>
</dbReference>
<evidence type="ECO:0000259" key="11">
    <source>
        <dbReference type="PROSITE" id="PS51194"/>
    </source>
</evidence>
<dbReference type="InterPro" id="IPR027417">
    <property type="entry name" value="P-loop_NTPase"/>
</dbReference>
<dbReference type="SUPFAM" id="SSF52540">
    <property type="entry name" value="P-loop containing nucleoside triphosphate hydrolases"/>
    <property type="match status" value="1"/>
</dbReference>
<feature type="domain" description="Helicase ATP-binding" evidence="10">
    <location>
        <begin position="30"/>
        <end position="205"/>
    </location>
</feature>
<proteinExistence type="inferred from homology"/>
<dbReference type="SMART" id="SM00487">
    <property type="entry name" value="DEXDc"/>
    <property type="match status" value="1"/>
</dbReference>
<dbReference type="InterPro" id="IPR004589">
    <property type="entry name" value="DNA_helicase_ATP-dep_RecQ"/>
</dbReference>
<evidence type="ECO:0000256" key="1">
    <source>
        <dbReference type="ARBA" id="ARBA00005446"/>
    </source>
</evidence>
<keyword evidence="13" id="KW-1185">Reference proteome</keyword>
<evidence type="ECO:0000313" key="12">
    <source>
        <dbReference type="EMBL" id="KPG25078.1"/>
    </source>
</evidence>
<evidence type="ECO:0000256" key="9">
    <source>
        <dbReference type="ARBA" id="ARBA00034808"/>
    </source>
</evidence>
<evidence type="ECO:0000256" key="5">
    <source>
        <dbReference type="ARBA" id="ARBA00022840"/>
    </source>
</evidence>
<protein>
    <recommendedName>
        <fullName evidence="9">DNA 3'-5' helicase</fullName>
        <ecNumber evidence="9">5.6.2.4</ecNumber>
    </recommendedName>
</protein>
<keyword evidence="7" id="KW-0413">Isomerase</keyword>
<dbReference type="NCBIfam" id="TIGR00614">
    <property type="entry name" value="recQ_fam"/>
    <property type="match status" value="1"/>
</dbReference>
<evidence type="ECO:0000313" key="13">
    <source>
        <dbReference type="Proteomes" id="UP000037962"/>
    </source>
</evidence>
<keyword evidence="3" id="KW-0378">Hydrolase</keyword>
<evidence type="ECO:0000256" key="3">
    <source>
        <dbReference type="ARBA" id="ARBA00022801"/>
    </source>
</evidence>
<evidence type="ECO:0000259" key="10">
    <source>
        <dbReference type="PROSITE" id="PS51192"/>
    </source>
</evidence>
<dbReference type="InterPro" id="IPR011545">
    <property type="entry name" value="DEAD/DEAH_box_helicase_dom"/>
</dbReference>
<dbReference type="CDD" id="cd06223">
    <property type="entry name" value="PRTases_typeI"/>
    <property type="match status" value="1"/>
</dbReference>
<dbReference type="Gene3D" id="3.40.50.300">
    <property type="entry name" value="P-loop containing nucleotide triphosphate hydrolases"/>
    <property type="match status" value="2"/>
</dbReference>
<evidence type="ECO:0000256" key="6">
    <source>
        <dbReference type="ARBA" id="ARBA00023125"/>
    </source>
</evidence>
<keyword evidence="2" id="KW-0547">Nucleotide-binding</keyword>
<comment type="caution">
    <text evidence="12">The sequence shown here is derived from an EMBL/GenBank/DDBJ whole genome shotgun (WGS) entry which is preliminary data.</text>
</comment>
<dbReference type="InterPro" id="IPR036388">
    <property type="entry name" value="WH-like_DNA-bd_sf"/>
</dbReference>
<dbReference type="PANTHER" id="PTHR13710">
    <property type="entry name" value="DNA HELICASE RECQ FAMILY MEMBER"/>
    <property type="match status" value="1"/>
</dbReference>
<keyword evidence="4" id="KW-0347">Helicase</keyword>
<comment type="similarity">
    <text evidence="1">Belongs to the helicase family. RecQ subfamily.</text>
</comment>
<sequence length="692" mass="75182">MATREQAQTILEQLAGPAAVLRDDQWTAIEALVVQRRQALVVQRTGWGKSAVYFIAAKLLRGSGHGPTVIVSPLLALMRNQVSAAERAGVAAATINSGNVTEWDLIHRRVAAGELDVLLVSPERLNNPDFRDHVLPALAADAGLVVVDEAHCVSDWGHDFRPDYRRIRTLIAELGADIPVLATTATANDRVVSDVADQLGVGGRDTLVLRGGLDRESLRLAVVKVGAPAQRAAWIAAQLDSLPGSGIIYTLTIAQAHDVAALLSEREHKVAAYTGSTENAEREQLEADLLNNRVKALVATSALGMGFDKPDLGFVVHLGAPSSPITYYQQVGRAGRATDSAEVILLPGTEDQEVWRYFASVAFPSEAMVRNVIRALDAERPQSIPTLETLVDLNRSRLEMVLKVLDVDGAVRRVKGGWISTGKPWSYDEERYRALDEARRREQQAMLDYLDTDGCRMAFLRGQLDDPELRHGQRCGRCDNCTGTRYETEVDEVTLAAMREQLRRPGFAVEPRKLWPSGLGALGLGLSGRINDGAAPGRAIGRLTDLGWGARLRKLLAEPDQVVPDEVVEAAVAVLKAWNWENRPVAVMGLDSASHPLLVRSTVQRLAQLGRLTDLGTLRYVPDRRPVAAANSAYRVAALNGAWERPHLQSSNGPVLLVDDMTDTGWTLTMAARVLRAAGVPEVLPFVLASVS</sequence>
<dbReference type="EC" id="5.6.2.4" evidence="9"/>
<keyword evidence="6" id="KW-0238">DNA-binding</keyword>
<dbReference type="SUPFAM" id="SSF53271">
    <property type="entry name" value="PRTase-like"/>
    <property type="match status" value="1"/>
</dbReference>
<reference evidence="12 13" key="1">
    <citation type="submission" date="2015-09" db="EMBL/GenBank/DDBJ databases">
        <title>Genome Sequences of Mycobacterium immunogenum Isolates, Recuperated from a Chloraminated Drinking Water Distribution System Simulator Subjected to Episodes of Nitrification.</title>
        <authorList>
            <person name="Gomez-Alvarez V."/>
            <person name="Revetta R.P."/>
        </authorList>
    </citation>
    <scope>NUCLEOTIDE SEQUENCE [LARGE SCALE GENOMIC DNA]</scope>
    <source>
        <strain evidence="12 13">H076</strain>
    </source>
</reference>
<dbReference type="SMART" id="SM00490">
    <property type="entry name" value="HELICc"/>
    <property type="match status" value="1"/>
</dbReference>
<dbReference type="Gene3D" id="1.10.10.10">
    <property type="entry name" value="Winged helix-like DNA-binding domain superfamily/Winged helix DNA-binding domain"/>
    <property type="match status" value="1"/>
</dbReference>